<evidence type="ECO:0000256" key="1">
    <source>
        <dbReference type="SAM" id="Phobius"/>
    </source>
</evidence>
<feature type="transmembrane region" description="Helical" evidence="1">
    <location>
        <begin position="271"/>
        <end position="291"/>
    </location>
</feature>
<feature type="transmembrane region" description="Helical" evidence="1">
    <location>
        <begin position="240"/>
        <end position="265"/>
    </location>
</feature>
<keyword evidence="1" id="KW-1133">Transmembrane helix</keyword>
<sequence length="338" mass="39851">MWAHVSHRSNELASKDFDTAFRYEIIEISDGNITKMRGKEFFEKLKIEHKSIRVFLVPSFYHDLYKGSLGPDEMVGYFFFKEQYFRISKTYFIKVGTNIVISLQDGVFDTEVAHELVDEFSAVNIFPDTTEWYLGCSIQRLTFLMEKTLKTWEDIYHLSAEETGHDPTEEIAKLDKIERLLNSAPAMLSVNLTIAGGLTEEESVERIKYLHRLIVSAKQRIYDDKLILFRRIHPRQPPTLFAGLVALMQTIMRLFTPVLTTLFQLRSISNITKFVILLMAIIVSNVWFTLFPQKFLTDAVTIIHEEIWHLWQLLRAWNLWQLIRTWHLWQLLRTRLGW</sequence>
<reference evidence="2 3" key="1">
    <citation type="journal article" date="2011" name="Proc. Natl. Acad. Sci. U.S.A.">
        <title>Evolutionary erosion of yeast sex chromosomes by mating-type switching accidents.</title>
        <authorList>
            <person name="Gordon J.L."/>
            <person name="Armisen D."/>
            <person name="Proux-Wera E."/>
            <person name="Oheigeartaigh S.S."/>
            <person name="Byrne K.P."/>
            <person name="Wolfe K.H."/>
        </authorList>
    </citation>
    <scope>NUCLEOTIDE SEQUENCE [LARGE SCALE GENOMIC DNA]</scope>
    <source>
        <strain evidence="3">ATCC 10597 / BCRC 20456 / CBS 421 / NBRC 0211 / NRRL Y-12639</strain>
    </source>
</reference>
<keyword evidence="3" id="KW-1185">Reference proteome</keyword>
<protein>
    <submittedName>
        <fullName evidence="2">Uncharacterized protein</fullName>
    </submittedName>
</protein>
<name>G0W5N0_NAUDC</name>
<organism evidence="2 3">
    <name type="scientific">Naumovozyma dairenensis (strain ATCC 10597 / BCRC 20456 / CBS 421 / NBRC 0211 / NRRL Y-12639)</name>
    <name type="common">Saccharomyces dairenensis</name>
    <dbReference type="NCBI Taxonomy" id="1071378"/>
    <lineage>
        <taxon>Eukaryota</taxon>
        <taxon>Fungi</taxon>
        <taxon>Dikarya</taxon>
        <taxon>Ascomycota</taxon>
        <taxon>Saccharomycotina</taxon>
        <taxon>Saccharomycetes</taxon>
        <taxon>Saccharomycetales</taxon>
        <taxon>Saccharomycetaceae</taxon>
        <taxon>Naumovozyma</taxon>
    </lineage>
</organism>
<dbReference type="GeneID" id="11497666"/>
<dbReference type="KEGG" id="ndi:NDAI_0B00580"/>
<dbReference type="Proteomes" id="UP000000689">
    <property type="component" value="Chromosome 2"/>
</dbReference>
<dbReference type="AlphaFoldDB" id="G0W5N0"/>
<keyword evidence="1" id="KW-0472">Membrane</keyword>
<dbReference type="EMBL" id="HE580268">
    <property type="protein sequence ID" value="CCD23091.1"/>
    <property type="molecule type" value="Genomic_DNA"/>
</dbReference>
<keyword evidence="1" id="KW-0812">Transmembrane</keyword>
<evidence type="ECO:0000313" key="3">
    <source>
        <dbReference type="Proteomes" id="UP000000689"/>
    </source>
</evidence>
<gene>
    <name evidence="2" type="primary">NDAI0B00580</name>
    <name evidence="2" type="ordered locus">NDAI_0B00580</name>
</gene>
<dbReference type="RefSeq" id="XP_003668334.1">
    <property type="nucleotide sequence ID" value="XM_003668286.1"/>
</dbReference>
<evidence type="ECO:0000313" key="2">
    <source>
        <dbReference type="EMBL" id="CCD23091.1"/>
    </source>
</evidence>
<accession>G0W5N0</accession>
<proteinExistence type="predicted"/>
<dbReference type="HOGENOM" id="CLU_790091_0_0_1"/>